<gene>
    <name evidence="1" type="ORF">BDN72DRAFT_811004</name>
</gene>
<organism evidence="1 2">
    <name type="scientific">Pluteus cervinus</name>
    <dbReference type="NCBI Taxonomy" id="181527"/>
    <lineage>
        <taxon>Eukaryota</taxon>
        <taxon>Fungi</taxon>
        <taxon>Dikarya</taxon>
        <taxon>Basidiomycota</taxon>
        <taxon>Agaricomycotina</taxon>
        <taxon>Agaricomycetes</taxon>
        <taxon>Agaricomycetidae</taxon>
        <taxon>Agaricales</taxon>
        <taxon>Pluteineae</taxon>
        <taxon>Pluteaceae</taxon>
        <taxon>Pluteus</taxon>
    </lineage>
</organism>
<keyword evidence="2" id="KW-1185">Reference proteome</keyword>
<dbReference type="EMBL" id="ML208263">
    <property type="protein sequence ID" value="TFK75388.1"/>
    <property type="molecule type" value="Genomic_DNA"/>
</dbReference>
<protein>
    <submittedName>
        <fullName evidence="1">Uncharacterized protein</fullName>
    </submittedName>
</protein>
<evidence type="ECO:0000313" key="2">
    <source>
        <dbReference type="Proteomes" id="UP000308600"/>
    </source>
</evidence>
<dbReference type="Proteomes" id="UP000308600">
    <property type="component" value="Unassembled WGS sequence"/>
</dbReference>
<reference evidence="1 2" key="1">
    <citation type="journal article" date="2019" name="Nat. Ecol. Evol.">
        <title>Megaphylogeny resolves global patterns of mushroom evolution.</title>
        <authorList>
            <person name="Varga T."/>
            <person name="Krizsan K."/>
            <person name="Foldi C."/>
            <person name="Dima B."/>
            <person name="Sanchez-Garcia M."/>
            <person name="Sanchez-Ramirez S."/>
            <person name="Szollosi G.J."/>
            <person name="Szarkandi J.G."/>
            <person name="Papp V."/>
            <person name="Albert L."/>
            <person name="Andreopoulos W."/>
            <person name="Angelini C."/>
            <person name="Antonin V."/>
            <person name="Barry K.W."/>
            <person name="Bougher N.L."/>
            <person name="Buchanan P."/>
            <person name="Buyck B."/>
            <person name="Bense V."/>
            <person name="Catcheside P."/>
            <person name="Chovatia M."/>
            <person name="Cooper J."/>
            <person name="Damon W."/>
            <person name="Desjardin D."/>
            <person name="Finy P."/>
            <person name="Geml J."/>
            <person name="Haridas S."/>
            <person name="Hughes K."/>
            <person name="Justo A."/>
            <person name="Karasinski D."/>
            <person name="Kautmanova I."/>
            <person name="Kiss B."/>
            <person name="Kocsube S."/>
            <person name="Kotiranta H."/>
            <person name="LaButti K.M."/>
            <person name="Lechner B.E."/>
            <person name="Liimatainen K."/>
            <person name="Lipzen A."/>
            <person name="Lukacs Z."/>
            <person name="Mihaltcheva S."/>
            <person name="Morgado L.N."/>
            <person name="Niskanen T."/>
            <person name="Noordeloos M.E."/>
            <person name="Ohm R.A."/>
            <person name="Ortiz-Santana B."/>
            <person name="Ovrebo C."/>
            <person name="Racz N."/>
            <person name="Riley R."/>
            <person name="Savchenko A."/>
            <person name="Shiryaev A."/>
            <person name="Soop K."/>
            <person name="Spirin V."/>
            <person name="Szebenyi C."/>
            <person name="Tomsovsky M."/>
            <person name="Tulloss R.E."/>
            <person name="Uehling J."/>
            <person name="Grigoriev I.V."/>
            <person name="Vagvolgyi C."/>
            <person name="Papp T."/>
            <person name="Martin F.M."/>
            <person name="Miettinen O."/>
            <person name="Hibbett D.S."/>
            <person name="Nagy L.G."/>
        </authorList>
    </citation>
    <scope>NUCLEOTIDE SEQUENCE [LARGE SCALE GENOMIC DNA]</scope>
    <source>
        <strain evidence="1 2">NL-1719</strain>
    </source>
</reference>
<accession>A0ACD3BBC5</accession>
<name>A0ACD3BBC5_9AGAR</name>
<proteinExistence type="predicted"/>
<sequence length="166" mass="19506">MDTTIPPEEERRWNRLQNLMMNFHGHFKSEFNTLHELADGSYTRRGLSLSNYLRTASRFVHELTMHHTIEEQYFFPMLAKKMPEFSVNSDAAHMISHAGIHRGLDDLTALVRSCQADRTTYSPEKMRECLDSFRDVLFNHLDEEVADLAGENLRKHFTLEELNRLH</sequence>
<evidence type="ECO:0000313" key="1">
    <source>
        <dbReference type="EMBL" id="TFK75388.1"/>
    </source>
</evidence>